<protein>
    <submittedName>
        <fullName evidence="1">Uncharacterized protein</fullName>
    </submittedName>
</protein>
<name>A0A974D1L0_XENLA</name>
<gene>
    <name evidence="1" type="ORF">XELAEV_18021988mg</name>
</gene>
<dbReference type="AlphaFoldDB" id="A0A974D1L0"/>
<dbReference type="EMBL" id="CM004472">
    <property type="protein sequence ID" value="OCT83849.1"/>
    <property type="molecule type" value="Genomic_DNA"/>
</dbReference>
<accession>A0A974D1L0</accession>
<organism evidence="1 2">
    <name type="scientific">Xenopus laevis</name>
    <name type="common">African clawed frog</name>
    <dbReference type="NCBI Taxonomy" id="8355"/>
    <lineage>
        <taxon>Eukaryota</taxon>
        <taxon>Metazoa</taxon>
        <taxon>Chordata</taxon>
        <taxon>Craniata</taxon>
        <taxon>Vertebrata</taxon>
        <taxon>Euteleostomi</taxon>
        <taxon>Amphibia</taxon>
        <taxon>Batrachia</taxon>
        <taxon>Anura</taxon>
        <taxon>Pipoidea</taxon>
        <taxon>Pipidae</taxon>
        <taxon>Xenopodinae</taxon>
        <taxon>Xenopus</taxon>
        <taxon>Xenopus</taxon>
    </lineage>
</organism>
<evidence type="ECO:0000313" key="1">
    <source>
        <dbReference type="EMBL" id="OCT83849.1"/>
    </source>
</evidence>
<dbReference type="Proteomes" id="UP000694892">
    <property type="component" value="Chromosome 4L"/>
</dbReference>
<evidence type="ECO:0000313" key="2">
    <source>
        <dbReference type="Proteomes" id="UP000694892"/>
    </source>
</evidence>
<reference evidence="2" key="1">
    <citation type="journal article" date="2016" name="Nature">
        <title>Genome evolution in the allotetraploid frog Xenopus laevis.</title>
        <authorList>
            <person name="Session A.M."/>
            <person name="Uno Y."/>
            <person name="Kwon T."/>
            <person name="Chapman J.A."/>
            <person name="Toyoda A."/>
            <person name="Takahashi S."/>
            <person name="Fukui A."/>
            <person name="Hikosaka A."/>
            <person name="Suzuki A."/>
            <person name="Kondo M."/>
            <person name="van Heeringen S.J."/>
            <person name="Quigley I."/>
            <person name="Heinz S."/>
            <person name="Ogino H."/>
            <person name="Ochi H."/>
            <person name="Hellsten U."/>
            <person name="Lyons J.B."/>
            <person name="Simakov O."/>
            <person name="Putnam N."/>
            <person name="Stites J."/>
            <person name="Kuroki Y."/>
            <person name="Tanaka T."/>
            <person name="Michiue T."/>
            <person name="Watanabe M."/>
            <person name="Bogdanovic O."/>
            <person name="Lister R."/>
            <person name="Georgiou G."/>
            <person name="Paranjpe S.S."/>
            <person name="van Kruijsbergen I."/>
            <person name="Shu S."/>
            <person name="Carlson J."/>
            <person name="Kinoshita T."/>
            <person name="Ohta Y."/>
            <person name="Mawaribuchi S."/>
            <person name="Jenkins J."/>
            <person name="Grimwood J."/>
            <person name="Schmutz J."/>
            <person name="Mitros T."/>
            <person name="Mozaffari S.V."/>
            <person name="Suzuki Y."/>
            <person name="Haramoto Y."/>
            <person name="Yamamoto T.S."/>
            <person name="Takagi C."/>
            <person name="Heald R."/>
            <person name="Miller K."/>
            <person name="Haudenschild C."/>
            <person name="Kitzman J."/>
            <person name="Nakayama T."/>
            <person name="Izutsu Y."/>
            <person name="Robert J."/>
            <person name="Fortriede J."/>
            <person name="Burns K."/>
            <person name="Lotay V."/>
            <person name="Karimi K."/>
            <person name="Yasuoka Y."/>
            <person name="Dichmann D.S."/>
            <person name="Flajnik M.F."/>
            <person name="Houston D.W."/>
            <person name="Shendure J."/>
            <person name="DuPasquier L."/>
            <person name="Vize P.D."/>
            <person name="Zorn A.M."/>
            <person name="Ito M."/>
            <person name="Marcotte E.M."/>
            <person name="Wallingford J.B."/>
            <person name="Ito Y."/>
            <person name="Asashima M."/>
            <person name="Ueno N."/>
            <person name="Matsuda Y."/>
            <person name="Veenstra G.J."/>
            <person name="Fujiyama A."/>
            <person name="Harland R.M."/>
            <person name="Taira M."/>
            <person name="Rokhsar D.S."/>
        </authorList>
    </citation>
    <scope>NUCLEOTIDE SEQUENCE [LARGE SCALE GENOMIC DNA]</scope>
    <source>
        <strain evidence="2">J</strain>
    </source>
</reference>
<sequence>MQRFHLSLLHFTLFPNEAHSLSFRLSSLTFINYYNIRKHFYTTMVVYTINGLAVDLIKELKYSEAVKGQLKQETYKNLVAKLDQLLLFYSQSM</sequence>
<proteinExistence type="predicted"/>